<keyword evidence="4" id="KW-1185">Reference proteome</keyword>
<gene>
    <name evidence="3" type="ORF">HMPREF0645_0784</name>
</gene>
<protein>
    <submittedName>
        <fullName evidence="3">M6 family metalloprotease domain protein</fullName>
        <ecNumber evidence="3">3.4.24.-</ecNumber>
    </submittedName>
</protein>
<keyword evidence="3" id="KW-0378">Hydrolase</keyword>
<evidence type="ECO:0000256" key="1">
    <source>
        <dbReference type="SAM" id="SignalP"/>
    </source>
</evidence>
<name>D1PUZ9_9BACT</name>
<dbReference type="InterPro" id="IPR013783">
    <property type="entry name" value="Ig-like_fold"/>
</dbReference>
<organism evidence="3 4">
    <name type="scientific">Hallella bergensis DSM 17361</name>
    <dbReference type="NCBI Taxonomy" id="585502"/>
    <lineage>
        <taxon>Bacteria</taxon>
        <taxon>Pseudomonadati</taxon>
        <taxon>Bacteroidota</taxon>
        <taxon>Bacteroidia</taxon>
        <taxon>Bacteroidales</taxon>
        <taxon>Prevotellaceae</taxon>
        <taxon>Hallella</taxon>
    </lineage>
</organism>
<keyword evidence="3" id="KW-0645">Protease</keyword>
<dbReference type="NCBIfam" id="NF038128">
    <property type="entry name" value="choice_anch_J"/>
    <property type="match status" value="1"/>
</dbReference>
<proteinExistence type="predicted"/>
<dbReference type="PANTHER" id="PTHR41775">
    <property type="entry name" value="SECRETED PROTEIN-RELATED"/>
    <property type="match status" value="1"/>
</dbReference>
<dbReference type="InterPro" id="IPR024361">
    <property type="entry name" value="BACON"/>
</dbReference>
<dbReference type="Pfam" id="PF13004">
    <property type="entry name" value="BACON"/>
    <property type="match status" value="1"/>
</dbReference>
<feature type="signal peptide" evidence="1">
    <location>
        <begin position="1"/>
        <end position="23"/>
    </location>
</feature>
<dbReference type="AlphaFoldDB" id="D1PUZ9"/>
<dbReference type="Gene3D" id="2.60.40.10">
    <property type="entry name" value="Immunoglobulins"/>
    <property type="match status" value="2"/>
</dbReference>
<dbReference type="eggNOG" id="COG4412">
    <property type="taxonomic scope" value="Bacteria"/>
</dbReference>
<sequence>MKKTYFLFFFALLFLLPSARLTAGTTNKGDLSNLVCFVRFNDESADDVFNKPFSEYQQIFNDDREGAVSMFNYFKVSSYGQLSWRSQFFPTPKGDKVMSYRSKFPREWYEPYVANINDYGYKTDIEAAARLQALAKEVAGYLDENIPEDMVIDADGDGFVDNLAIVFSGNSDISAKKLFWPKRMDLITGPGKEIYIRGKRFVGYLMVFDEANGYGSGFRPLPLSLGLICHESSHSLGTYDLYHVNDNNNPVGSWDLMSNQGNEPQQMTVFTKMKYCKWVDEIPTISKPGTYTLNPVNGPTRENIAYKIQPVGNDEYFVVEYRKKGLFDTAIPESGLIVYRINPKATGGNVNYNGKTVFDETYVFRPGGTMTADGDINKAAFSQESGRTKFGGTAELKPFYSDGTEANFAISNVSACGETISFTLEETGNRIVLSETAITLGGAEGSAGSITVASDVDWTVSGVPEWITPSMTEGTAGSATLSLVANSNNTATQSRTAVITISDKGGSGLSKQFSVVQKSSVLSEPSGLKAEQSSQGVSLTWSPVPVGKKILTEDFENTANPNGWELKNLGTRGWHWQPKSNAYKAYEGNYSAALWSAWDDAHQDETLTSPTLNNATTLVFQSCHKGMGLYAAKNPQEYNVEVSSDDGATWKVLAEVRSLGGSEVRNKYMEVVFDLTEYASDRMRIRFHAFDKPLDPANPLGLSYDWMVDNIEIYGAGALQLTGYNVYRNGKLLGTTKTPSFVDEAPAKGDNVYTVTAVSSLGESSPSAPVTMQIATGINTVAGNDARVVAVYTLDGIQVGTSLDTMPKGLYIVKTVDAQGKTAVRKVVVK</sequence>
<evidence type="ECO:0000313" key="3">
    <source>
        <dbReference type="EMBL" id="EFA44719.1"/>
    </source>
</evidence>
<feature type="chain" id="PRO_5003025914" evidence="1">
    <location>
        <begin position="24"/>
        <end position="830"/>
    </location>
</feature>
<dbReference type="RefSeq" id="WP_007172898.1">
    <property type="nucleotide sequence ID" value="NZ_GG704780.1"/>
</dbReference>
<dbReference type="EC" id="3.4.24.-" evidence="3"/>
<dbReference type="EMBL" id="ACKS01000034">
    <property type="protein sequence ID" value="EFA44719.1"/>
    <property type="molecule type" value="Genomic_DNA"/>
</dbReference>
<dbReference type="PANTHER" id="PTHR41775:SF1">
    <property type="entry name" value="PEPTIDASE M6-LIKE DOMAIN-CONTAINING PROTEIN"/>
    <property type="match status" value="1"/>
</dbReference>
<evidence type="ECO:0000313" key="4">
    <source>
        <dbReference type="Proteomes" id="UP000003160"/>
    </source>
</evidence>
<dbReference type="CDD" id="cd14948">
    <property type="entry name" value="BACON"/>
    <property type="match status" value="1"/>
</dbReference>
<dbReference type="GO" id="GO:0008237">
    <property type="term" value="F:metallopeptidase activity"/>
    <property type="evidence" value="ECO:0007669"/>
    <property type="project" value="UniProtKB-KW"/>
</dbReference>
<comment type="caution">
    <text evidence="3">The sequence shown here is derived from an EMBL/GenBank/DDBJ whole genome shotgun (WGS) entry which is preliminary data.</text>
</comment>
<evidence type="ECO:0000259" key="2">
    <source>
        <dbReference type="Pfam" id="PF13004"/>
    </source>
</evidence>
<dbReference type="HOGENOM" id="CLU_335775_0_0_10"/>
<keyword evidence="3" id="KW-0482">Metalloprotease</keyword>
<dbReference type="GO" id="GO:0006508">
    <property type="term" value="P:proteolysis"/>
    <property type="evidence" value="ECO:0007669"/>
    <property type="project" value="UniProtKB-KW"/>
</dbReference>
<dbReference type="Proteomes" id="UP000003160">
    <property type="component" value="Unassembled WGS sequence"/>
</dbReference>
<reference evidence="3 4" key="1">
    <citation type="submission" date="2009-10" db="EMBL/GenBank/DDBJ databases">
        <authorList>
            <person name="Qin X."/>
            <person name="Bachman B."/>
            <person name="Battles P."/>
            <person name="Bell A."/>
            <person name="Bess C."/>
            <person name="Bickham C."/>
            <person name="Chaboub L."/>
            <person name="Chen D."/>
            <person name="Coyle M."/>
            <person name="Deiros D.R."/>
            <person name="Dinh H."/>
            <person name="Forbes L."/>
            <person name="Fowler G."/>
            <person name="Francisco L."/>
            <person name="Fu Q."/>
            <person name="Gubbala S."/>
            <person name="Hale W."/>
            <person name="Han Y."/>
            <person name="Hemphill L."/>
            <person name="Highlander S.K."/>
            <person name="Hirani K."/>
            <person name="Hogues M."/>
            <person name="Jackson L."/>
            <person name="Jakkamsetti A."/>
            <person name="Javaid M."/>
            <person name="Jiang H."/>
            <person name="Korchina V."/>
            <person name="Kovar C."/>
            <person name="Lara F."/>
            <person name="Lee S."/>
            <person name="Mata R."/>
            <person name="Mathew T."/>
            <person name="Moen C."/>
            <person name="Morales K."/>
            <person name="Munidasa M."/>
            <person name="Nazareth L."/>
            <person name="Ngo R."/>
            <person name="Nguyen L."/>
            <person name="Okwuonu G."/>
            <person name="Ongeri F."/>
            <person name="Patil S."/>
            <person name="Petrosino J."/>
            <person name="Pham C."/>
            <person name="Pham P."/>
            <person name="Pu L.-L."/>
            <person name="Puazo M."/>
            <person name="Raj R."/>
            <person name="Reid J."/>
            <person name="Rouhana J."/>
            <person name="Saada N."/>
            <person name="Shang Y."/>
            <person name="Simmons D."/>
            <person name="Thornton R."/>
            <person name="Warren J."/>
            <person name="Weissenberger G."/>
            <person name="Zhang J."/>
            <person name="Zhang L."/>
            <person name="Zhou C."/>
            <person name="Zhu D."/>
            <person name="Muzny D."/>
            <person name="Worley K."/>
            <person name="Gibbs R."/>
        </authorList>
    </citation>
    <scope>NUCLEOTIDE SEQUENCE [LARGE SCALE GENOMIC DNA]</scope>
    <source>
        <strain evidence="3 4">DSM 17361</strain>
    </source>
</reference>
<accession>D1PUZ9</accession>
<feature type="domain" description="BACON" evidence="2">
    <location>
        <begin position="458"/>
        <end position="517"/>
    </location>
</feature>
<dbReference type="OrthoDB" id="9813478at2"/>
<keyword evidence="1" id="KW-0732">Signal</keyword>
<dbReference type="eggNOG" id="COG1572">
    <property type="taxonomic scope" value="Bacteria"/>
</dbReference>